<feature type="domain" description="Response regulatory" evidence="4">
    <location>
        <begin position="135"/>
        <end position="258"/>
    </location>
</feature>
<dbReference type="PANTHER" id="PTHR44591">
    <property type="entry name" value="STRESS RESPONSE REGULATOR PROTEIN 1"/>
    <property type="match status" value="1"/>
</dbReference>
<evidence type="ECO:0000313" key="5">
    <source>
        <dbReference type="EMBL" id="ABC83965.1"/>
    </source>
</evidence>
<accession>Q2IHA9</accession>
<dbReference type="Gene3D" id="2.40.10.220">
    <property type="entry name" value="predicted glycosyltransferase like domains"/>
    <property type="match status" value="1"/>
</dbReference>
<dbReference type="Gene3D" id="3.40.50.2300">
    <property type="match status" value="1"/>
</dbReference>
<dbReference type="Proteomes" id="UP000001935">
    <property type="component" value="Chromosome"/>
</dbReference>
<protein>
    <submittedName>
        <fullName evidence="5">Response regulator receiver domain protein (CheY-like)</fullName>
    </submittedName>
</protein>
<feature type="modified residue" description="4-aspartylphosphate" evidence="2">
    <location>
        <position position="192"/>
    </location>
</feature>
<gene>
    <name evidence="5" type="ordered locus">Adeh_4201</name>
</gene>
<dbReference type="SUPFAM" id="SSF52172">
    <property type="entry name" value="CheY-like"/>
    <property type="match status" value="1"/>
</dbReference>
<dbReference type="HOGENOM" id="CLU_1118347_0_0_7"/>
<dbReference type="KEGG" id="ade:Adeh_4201"/>
<proteinExistence type="predicted"/>
<dbReference type="NCBIfam" id="TIGR02266">
    <property type="entry name" value="gmx_TIGR02266"/>
    <property type="match status" value="1"/>
</dbReference>
<dbReference type="STRING" id="290397.Adeh_4201"/>
<evidence type="ECO:0000256" key="2">
    <source>
        <dbReference type="PROSITE-ProRule" id="PRU00169"/>
    </source>
</evidence>
<dbReference type="EMBL" id="CP000251">
    <property type="protein sequence ID" value="ABC83965.1"/>
    <property type="molecule type" value="Genomic_DNA"/>
</dbReference>
<organism evidence="5 6">
    <name type="scientific">Anaeromyxobacter dehalogenans (strain 2CP-C)</name>
    <dbReference type="NCBI Taxonomy" id="290397"/>
    <lineage>
        <taxon>Bacteria</taxon>
        <taxon>Pseudomonadati</taxon>
        <taxon>Myxococcota</taxon>
        <taxon>Myxococcia</taxon>
        <taxon>Myxococcales</taxon>
        <taxon>Cystobacterineae</taxon>
        <taxon>Anaeromyxobacteraceae</taxon>
        <taxon>Anaeromyxobacter</taxon>
    </lineage>
</organism>
<dbReference type="PROSITE" id="PS50110">
    <property type="entry name" value="RESPONSE_REGULATORY"/>
    <property type="match status" value="1"/>
</dbReference>
<dbReference type="GO" id="GO:0035438">
    <property type="term" value="F:cyclic-di-GMP binding"/>
    <property type="evidence" value="ECO:0007669"/>
    <property type="project" value="InterPro"/>
</dbReference>
<dbReference type="PANTHER" id="PTHR44591:SF3">
    <property type="entry name" value="RESPONSE REGULATORY DOMAIN-CONTAINING PROTEIN"/>
    <property type="match status" value="1"/>
</dbReference>
<dbReference type="eggNOG" id="COG0745">
    <property type="taxonomic scope" value="Bacteria"/>
</dbReference>
<dbReference type="SMART" id="SM00448">
    <property type="entry name" value="REC"/>
    <property type="match status" value="1"/>
</dbReference>
<dbReference type="InterPro" id="IPR011752">
    <property type="entry name" value="PilV_Myxo-type"/>
</dbReference>
<dbReference type="AlphaFoldDB" id="Q2IHA9"/>
<dbReference type="GO" id="GO:0000160">
    <property type="term" value="P:phosphorelay signal transduction system"/>
    <property type="evidence" value="ECO:0007669"/>
    <property type="project" value="InterPro"/>
</dbReference>
<dbReference type="InterPro" id="IPR011006">
    <property type="entry name" value="CheY-like_superfamily"/>
</dbReference>
<dbReference type="InterPro" id="IPR050595">
    <property type="entry name" value="Bact_response_regulator"/>
</dbReference>
<evidence type="ECO:0000256" key="1">
    <source>
        <dbReference type="ARBA" id="ARBA00022553"/>
    </source>
</evidence>
<dbReference type="Pfam" id="PF07238">
    <property type="entry name" value="PilZ"/>
    <property type="match status" value="1"/>
</dbReference>
<evidence type="ECO:0000259" key="4">
    <source>
        <dbReference type="PROSITE" id="PS50110"/>
    </source>
</evidence>
<feature type="region of interest" description="Disordered" evidence="3">
    <location>
        <begin position="1"/>
        <end position="23"/>
    </location>
</feature>
<evidence type="ECO:0000313" key="6">
    <source>
        <dbReference type="Proteomes" id="UP000001935"/>
    </source>
</evidence>
<dbReference type="Pfam" id="PF00072">
    <property type="entry name" value="Response_reg"/>
    <property type="match status" value="1"/>
</dbReference>
<sequence length="262" mass="28768">MSRRSAAIYSTPQVMTEGREQRRDPRVPLVLRVEYPGVPNAVRDATENLSAGGLFIRTERELEPGTRIPLQISFPGLLAPFEVEVEVVRRRPPGEAGPAGVAVQIPPDRAADRQKLAQLAETARNARGRTKGGYRVLVVEDNPHVVEMYEYALRRLRSGSDALDVSVEFATNGQQALERLAAPPAVDLVLTDLFMPVMDGFALIERIRADARLGELPIMVISAGAADARTRAIDLGVDVYLQKPVQFVDVMSTVRTLLHVRG</sequence>
<keyword evidence="1 2" id="KW-0597">Phosphoprotein</keyword>
<evidence type="ECO:0000256" key="3">
    <source>
        <dbReference type="SAM" id="MobiDB-lite"/>
    </source>
</evidence>
<name>Q2IHA9_ANADE</name>
<dbReference type="InterPro" id="IPR001789">
    <property type="entry name" value="Sig_transdc_resp-reg_receiver"/>
</dbReference>
<dbReference type="InterPro" id="IPR009875">
    <property type="entry name" value="PilZ_domain"/>
</dbReference>
<dbReference type="SUPFAM" id="SSF141371">
    <property type="entry name" value="PilZ domain-like"/>
    <property type="match status" value="1"/>
</dbReference>
<reference evidence="5" key="1">
    <citation type="submission" date="2006-01" db="EMBL/GenBank/DDBJ databases">
        <title>Complete sequence of Anaeromyxobacter dehalogenans 2CP-C.</title>
        <authorList>
            <consortium name="US DOE Joint Genome Institute"/>
            <person name="Copeland A."/>
            <person name="Lucas S."/>
            <person name="Lapidus A."/>
            <person name="Barry K."/>
            <person name="Detter J.C."/>
            <person name="Glavina T."/>
            <person name="Hammon N."/>
            <person name="Israni S."/>
            <person name="Pitluck S."/>
            <person name="Brettin T."/>
            <person name="Bruce D."/>
            <person name="Han C."/>
            <person name="Tapia R."/>
            <person name="Gilna P."/>
            <person name="Kiss H."/>
            <person name="Schmutz J."/>
            <person name="Larimer F."/>
            <person name="Land M."/>
            <person name="Kyrpides N."/>
            <person name="Anderson I."/>
            <person name="Sanford R.A."/>
            <person name="Ritalahti K.M."/>
            <person name="Thomas H.S."/>
            <person name="Kirby J.R."/>
            <person name="Zhulin I.B."/>
            <person name="Loeffler F.E."/>
            <person name="Richardson P."/>
        </authorList>
    </citation>
    <scope>NUCLEOTIDE SEQUENCE</scope>
    <source>
        <strain evidence="5">2CP-C</strain>
    </source>
</reference>